<accession>A0ABT2ICX1</accession>
<evidence type="ECO:0000313" key="2">
    <source>
        <dbReference type="Proteomes" id="UP001142057"/>
    </source>
</evidence>
<proteinExistence type="predicted"/>
<sequence length="189" mass="22045">MKKSILIIFLCFTTLFLAQKRIDSTDCFVNKYDDVKEKFFKTPSCNNYAEIKKLVICKRSTIQDFSIIYIAAHQSNCIQAHQDLFNYYKQLNFELSKKDKCCRNTLLLENLDSNSIKLAVKSLLQAQIDKSTIAGYYYYGTYVAKDKRLAIKSLRESYNYEVTENDLVEELDQMKELLTPCSNSNNVKR</sequence>
<reference evidence="1" key="1">
    <citation type="submission" date="2022-08" db="EMBL/GenBank/DDBJ databases">
        <title>Chryseobacterium antibioticum,isolated from the rhizosphere soil of Pyrola in Tibet.</title>
        <authorList>
            <person name="Kan Y."/>
        </authorList>
    </citation>
    <scope>NUCLEOTIDE SEQUENCE</scope>
    <source>
        <strain evidence="1">Pc2-12</strain>
    </source>
</reference>
<gene>
    <name evidence="1" type="ORF">NZD88_02500</name>
</gene>
<keyword evidence="2" id="KW-1185">Reference proteome</keyword>
<dbReference type="RefSeq" id="WP_259827172.1">
    <property type="nucleotide sequence ID" value="NZ_JANZQH010000001.1"/>
</dbReference>
<comment type="caution">
    <text evidence="1">The sequence shown here is derived from an EMBL/GenBank/DDBJ whole genome shotgun (WGS) entry which is preliminary data.</text>
</comment>
<evidence type="ECO:0000313" key="1">
    <source>
        <dbReference type="EMBL" id="MCT2406424.1"/>
    </source>
</evidence>
<dbReference type="EMBL" id="JANZQH010000001">
    <property type="protein sequence ID" value="MCT2406424.1"/>
    <property type="molecule type" value="Genomic_DNA"/>
</dbReference>
<organism evidence="1 2">
    <name type="scientific">Chryseobacterium pyrolae</name>
    <dbReference type="NCBI Taxonomy" id="2987481"/>
    <lineage>
        <taxon>Bacteria</taxon>
        <taxon>Pseudomonadati</taxon>
        <taxon>Bacteroidota</taxon>
        <taxon>Flavobacteriia</taxon>
        <taxon>Flavobacteriales</taxon>
        <taxon>Weeksellaceae</taxon>
        <taxon>Chryseobacterium group</taxon>
        <taxon>Chryseobacterium</taxon>
    </lineage>
</organism>
<protein>
    <submittedName>
        <fullName evidence="1">Uncharacterized protein</fullName>
    </submittedName>
</protein>
<name>A0ABT2ICX1_9FLAO</name>
<dbReference type="Proteomes" id="UP001142057">
    <property type="component" value="Unassembled WGS sequence"/>
</dbReference>